<reference evidence="2 3" key="1">
    <citation type="submission" date="2016-06" db="EMBL/GenBank/DDBJ databases">
        <title>Three novel species with peptidoglycan cell walls form the new genus Lacunisphaera gen. nov. in the family Opitutaceae of the verrucomicrobial subdivision 4.</title>
        <authorList>
            <person name="Rast P."/>
            <person name="Gloeckner I."/>
            <person name="Jogler M."/>
            <person name="Boedeker C."/>
            <person name="Jeske O."/>
            <person name="Wiegand S."/>
            <person name="Reinhardt R."/>
            <person name="Schumann P."/>
            <person name="Rohde M."/>
            <person name="Spring S."/>
            <person name="Gloeckner F.O."/>
            <person name="Jogler C."/>
        </authorList>
    </citation>
    <scope>NUCLEOTIDE SEQUENCE [LARGE SCALE GENOMIC DNA]</scope>
    <source>
        <strain evidence="2 3">IG16b</strain>
    </source>
</reference>
<dbReference type="KEGG" id="obg:Verru16b_01523"/>
<feature type="transmembrane region" description="Helical" evidence="1">
    <location>
        <begin position="66"/>
        <end position="85"/>
    </location>
</feature>
<dbReference type="Proteomes" id="UP000095228">
    <property type="component" value="Chromosome"/>
</dbReference>
<evidence type="ECO:0000313" key="2">
    <source>
        <dbReference type="EMBL" id="AOS44461.1"/>
    </source>
</evidence>
<keyword evidence="1" id="KW-0812">Transmembrane</keyword>
<keyword evidence="3" id="KW-1185">Reference proteome</keyword>
<protein>
    <submittedName>
        <fullName evidence="2">Uncharacterized protein</fullName>
    </submittedName>
</protein>
<feature type="transmembrane region" description="Helical" evidence="1">
    <location>
        <begin position="25"/>
        <end position="46"/>
    </location>
</feature>
<dbReference type="RefSeq" id="WP_069961707.1">
    <property type="nucleotide sequence ID" value="NZ_CP016094.1"/>
</dbReference>
<sequence length="238" mass="26391">MPLSDPSPPAAEEAPWRAGLHSLRALLLPGLVLQAVAVAVVLAYYFIPATAGFFAQLARWQATGGFAFSAATTAVCGGLLPFLFLRLHPDTRAAHPGPHLVFFLLFWAWKGAEVDLVYRTLTWLYGDGHDVATVARKIATDQFGYNPLYATPVGNLCFAWKDAGFRWAPVAADLRAGRWYARRVLPVLFAIWFLWIPVTACIYSLPAPLQMPLFNVVLCFWSMLFAHITGRQNTRPET</sequence>
<feature type="transmembrane region" description="Helical" evidence="1">
    <location>
        <begin position="184"/>
        <end position="205"/>
    </location>
</feature>
<dbReference type="EMBL" id="CP016094">
    <property type="protein sequence ID" value="AOS44461.1"/>
    <property type="molecule type" value="Genomic_DNA"/>
</dbReference>
<organism evidence="2 3">
    <name type="scientific">Lacunisphaera limnophila</name>
    <dbReference type="NCBI Taxonomy" id="1838286"/>
    <lineage>
        <taxon>Bacteria</taxon>
        <taxon>Pseudomonadati</taxon>
        <taxon>Verrucomicrobiota</taxon>
        <taxon>Opitutia</taxon>
        <taxon>Opitutales</taxon>
        <taxon>Opitutaceae</taxon>
        <taxon>Lacunisphaera</taxon>
    </lineage>
</organism>
<dbReference type="STRING" id="1838286.Verru16b_01523"/>
<feature type="transmembrane region" description="Helical" evidence="1">
    <location>
        <begin position="211"/>
        <end position="230"/>
    </location>
</feature>
<name>A0A1D8AU95_9BACT</name>
<proteinExistence type="predicted"/>
<evidence type="ECO:0000256" key="1">
    <source>
        <dbReference type="SAM" id="Phobius"/>
    </source>
</evidence>
<evidence type="ECO:0000313" key="3">
    <source>
        <dbReference type="Proteomes" id="UP000095228"/>
    </source>
</evidence>
<dbReference type="OrthoDB" id="190277at2"/>
<gene>
    <name evidence="2" type="ORF">Verru16b_01523</name>
</gene>
<keyword evidence="1" id="KW-1133">Transmembrane helix</keyword>
<dbReference type="AlphaFoldDB" id="A0A1D8AU95"/>
<keyword evidence="1" id="KW-0472">Membrane</keyword>
<accession>A0A1D8AU95</accession>